<keyword evidence="4" id="KW-1185">Reference proteome</keyword>
<evidence type="ECO:0000313" key="4">
    <source>
        <dbReference type="Proteomes" id="UP000005666"/>
    </source>
</evidence>
<feature type="transmembrane region" description="Helical" evidence="2">
    <location>
        <begin position="552"/>
        <end position="572"/>
    </location>
</feature>
<evidence type="ECO:0000313" key="3">
    <source>
        <dbReference type="EMBL" id="CCE64888.1"/>
    </source>
</evidence>
<dbReference type="Proteomes" id="UP000005666">
    <property type="component" value="Chromosome 10"/>
</dbReference>
<feature type="region of interest" description="Disordered" evidence="1">
    <location>
        <begin position="89"/>
        <end position="154"/>
    </location>
</feature>
<reference evidence="3 4" key="1">
    <citation type="journal article" date="2011" name="Proc. Natl. Acad. Sci. U.S.A.">
        <title>Evolutionary erosion of yeast sex chromosomes by mating-type switching accidents.</title>
        <authorList>
            <person name="Gordon J.L."/>
            <person name="Armisen D."/>
            <person name="Proux-Wera E."/>
            <person name="Oheigeartaigh S.S."/>
            <person name="Byrne K.P."/>
            <person name="Wolfe K.H."/>
        </authorList>
    </citation>
    <scope>NUCLEOTIDE SEQUENCE [LARGE SCALE GENOMIC DNA]</scope>
    <source>
        <strain evidence="4">ATCC 24235 / CBS 4417 / NBRC 1672 / NRRL Y-8282 / UCD 70-5</strain>
    </source>
</reference>
<feature type="transmembrane region" description="Helical" evidence="2">
    <location>
        <begin position="491"/>
        <end position="510"/>
    </location>
</feature>
<dbReference type="EMBL" id="HE612865">
    <property type="protein sequence ID" value="CCE64888.1"/>
    <property type="molecule type" value="Genomic_DNA"/>
</dbReference>
<accession>G8BYE6</accession>
<feature type="compositionally biased region" description="Polar residues" evidence="1">
    <location>
        <begin position="101"/>
        <end position="111"/>
    </location>
</feature>
<feature type="compositionally biased region" description="Polar residues" evidence="1">
    <location>
        <begin position="171"/>
        <end position="204"/>
    </location>
</feature>
<dbReference type="RefSeq" id="XP_003687322.1">
    <property type="nucleotide sequence ID" value="XM_003687274.1"/>
</dbReference>
<dbReference type="OrthoDB" id="4068624at2759"/>
<keyword evidence="2" id="KW-1133">Transmembrane helix</keyword>
<evidence type="ECO:0000256" key="2">
    <source>
        <dbReference type="SAM" id="Phobius"/>
    </source>
</evidence>
<protein>
    <submittedName>
        <fullName evidence="3">Uncharacterized protein</fullName>
    </submittedName>
</protein>
<feature type="compositionally biased region" description="Low complexity" evidence="1">
    <location>
        <begin position="120"/>
        <end position="137"/>
    </location>
</feature>
<sequence>MSDESNDSNDHSGSTSEYFPDYTKDKYKSRDSFLLENITGDNDYPIEESANRPYSGVGAESAFTTYLQDKRYSDILSSYSEGDMEASMGKLGDLRSKPSIIHNSNNDSGSGPRSIYFSASSDNNSKSHNVSSDSSIDITTRAKKTSWGRSSTGTVSTSMLLNFEKSDSTADRSSSQNNSSGTPASPNSYKRTSSFYPPVTEENSTYNSKRMVKYIYDKSRNSVNSRSNASVNTGTLFVGNRDNHNPDIEDAVKQLQSEMGVENPTPNPFVNNPFSPTEYKIKKRVSITGTDSANSSIRSQRLRHGKSLIGDRLISDGCIESVNVQPSATIPALRSFSVSNAYNATPPIKFSNSQTELLSDSNDINTKQLQSRLQRTKKENTTQETNTNVLPVNESFTNRQSKINVNSTTNKDIPHKPETAFVGYNVEQFSDNQIDTLVSNMNNFRNMRFDRHDKYKGEEFGIPDQRISSSSISSFDSENAGFRDIYSIGRLFLLLLICIVLPPLFFMIYVGKRAGVSDYRLMRLIMNSKHRIGLLKGYVWDIDVAWIRTTSLVLGIIEICIVFAMIGVGFGVGTRNE</sequence>
<proteinExistence type="predicted"/>
<dbReference type="eggNOG" id="ENOG502S1HD">
    <property type="taxonomic scope" value="Eukaryota"/>
</dbReference>
<dbReference type="GeneID" id="11533228"/>
<keyword evidence="2" id="KW-0472">Membrane</keyword>
<dbReference type="KEGG" id="tpf:TPHA_0J00650"/>
<dbReference type="AlphaFoldDB" id="G8BYE6"/>
<keyword evidence="2" id="KW-0812">Transmembrane</keyword>
<gene>
    <name evidence="3" type="primary">TPHA0J00650</name>
    <name evidence="3" type="ordered locus">TPHA_0J00650</name>
</gene>
<feature type="region of interest" description="Disordered" evidence="1">
    <location>
        <begin position="166"/>
        <end position="204"/>
    </location>
</feature>
<name>G8BYE6_TETPH</name>
<dbReference type="HOGENOM" id="CLU_037885_0_0_1"/>
<organism evidence="3 4">
    <name type="scientific">Tetrapisispora phaffii (strain ATCC 24235 / CBS 4417 / NBRC 1672 / NRRL Y-8282 / UCD 70-5)</name>
    <name type="common">Yeast</name>
    <name type="synonym">Fabospora phaffii</name>
    <dbReference type="NCBI Taxonomy" id="1071381"/>
    <lineage>
        <taxon>Eukaryota</taxon>
        <taxon>Fungi</taxon>
        <taxon>Dikarya</taxon>
        <taxon>Ascomycota</taxon>
        <taxon>Saccharomycotina</taxon>
        <taxon>Saccharomycetes</taxon>
        <taxon>Saccharomycetales</taxon>
        <taxon>Saccharomycetaceae</taxon>
        <taxon>Tetrapisispora</taxon>
    </lineage>
</organism>
<evidence type="ECO:0000256" key="1">
    <source>
        <dbReference type="SAM" id="MobiDB-lite"/>
    </source>
</evidence>
<feature type="region of interest" description="Disordered" evidence="1">
    <location>
        <begin position="1"/>
        <end position="23"/>
    </location>
</feature>
<dbReference type="OMA" id="METMHEY"/>